<evidence type="ECO:0000313" key="3">
    <source>
        <dbReference type="Proteomes" id="UP000759273"/>
    </source>
</evidence>
<dbReference type="InterPro" id="IPR036388">
    <property type="entry name" value="WH-like_DNA-bd_sf"/>
</dbReference>
<comment type="caution">
    <text evidence="2">The sequence shown here is derived from an EMBL/GenBank/DDBJ whole genome shotgun (WGS) entry which is preliminary data.</text>
</comment>
<keyword evidence="2" id="KW-0449">Lipoprotein</keyword>
<feature type="domain" description="Putative host cell surface-exposed lipoprotein Ltp-like HTH region" evidence="1">
    <location>
        <begin position="193"/>
        <end position="235"/>
    </location>
</feature>
<protein>
    <submittedName>
        <fullName evidence="2">Ltp family lipoprotein</fullName>
    </submittedName>
</protein>
<accession>A0A943DGZ3</accession>
<evidence type="ECO:0000259" key="1">
    <source>
        <dbReference type="Pfam" id="PF07553"/>
    </source>
</evidence>
<gene>
    <name evidence="2" type="ORF">KHY36_09945</name>
</gene>
<sequence length="238" mass="26366">MRLDIAANKVYTIDESENARLIFNSDHTGEVHLGDAGAACEWEFVAENGEVRQYRIMNSGESNGELKDLDYVSENSTEYAEFAGKLVLISDDVRVIYRRCDGTQQTKTTSASKNVSKSVESNTITQTAKPANSVQKAETSTANVSAGKKNALEQAYSYLNAMAFSYSGLIEQLEYEGYSTEEATYAVDNCGADWKEQAVRKAEEYLKSMSFSKSGLIEQLEYEGFTHEQAVYGADQAY</sequence>
<name>A0A943DGZ3_9FIRM</name>
<proteinExistence type="predicted"/>
<dbReference type="InterPro" id="IPR011434">
    <property type="entry name" value="Ltp-like_HTH"/>
</dbReference>
<dbReference type="Proteomes" id="UP000759273">
    <property type="component" value="Unassembled WGS sequence"/>
</dbReference>
<dbReference type="Gene3D" id="1.10.10.10">
    <property type="entry name" value="Winged helix-like DNA-binding domain superfamily/Winged helix DNA-binding domain"/>
    <property type="match status" value="2"/>
</dbReference>
<dbReference type="Pfam" id="PF07553">
    <property type="entry name" value="Lipoprotein_Ltp"/>
    <property type="match status" value="2"/>
</dbReference>
<dbReference type="AlphaFoldDB" id="A0A943DGZ3"/>
<dbReference type="EMBL" id="JAGZGG010000023">
    <property type="protein sequence ID" value="MBS5332834.1"/>
    <property type="molecule type" value="Genomic_DNA"/>
</dbReference>
<feature type="domain" description="Putative host cell surface-exposed lipoprotein Ltp-like HTH region" evidence="1">
    <location>
        <begin position="148"/>
        <end position="189"/>
    </location>
</feature>
<evidence type="ECO:0000313" key="2">
    <source>
        <dbReference type="EMBL" id="MBS5332834.1"/>
    </source>
</evidence>
<reference evidence="2" key="1">
    <citation type="submission" date="2021-02" db="EMBL/GenBank/DDBJ databases">
        <title>Infant gut strain persistence is associated with maternal origin, phylogeny, and functional potential including surface adhesion and iron acquisition.</title>
        <authorList>
            <person name="Lou Y.C."/>
        </authorList>
    </citation>
    <scope>NUCLEOTIDE SEQUENCE</scope>
    <source>
        <strain evidence="2">L3_101_000M1_dasL3_101_000M1_concoct_87</strain>
    </source>
</reference>
<organism evidence="2 3">
    <name type="scientific">Subdoligranulum variabile</name>
    <dbReference type="NCBI Taxonomy" id="214851"/>
    <lineage>
        <taxon>Bacteria</taxon>
        <taxon>Bacillati</taxon>
        <taxon>Bacillota</taxon>
        <taxon>Clostridia</taxon>
        <taxon>Eubacteriales</taxon>
        <taxon>Oscillospiraceae</taxon>
        <taxon>Subdoligranulum</taxon>
    </lineage>
</organism>